<dbReference type="CDD" id="cd06225">
    <property type="entry name" value="HAMP"/>
    <property type="match status" value="1"/>
</dbReference>
<dbReference type="Pfam" id="PF05227">
    <property type="entry name" value="CHASE3"/>
    <property type="match status" value="1"/>
</dbReference>
<dbReference type="EMBL" id="JAAOLX010000004">
    <property type="protein sequence ID" value="NHQ86247.1"/>
    <property type="molecule type" value="Genomic_DNA"/>
</dbReference>
<evidence type="ECO:0000256" key="8">
    <source>
        <dbReference type="SAM" id="Phobius"/>
    </source>
</evidence>
<evidence type="ECO:0000256" key="7">
    <source>
        <dbReference type="PROSITE-ProRule" id="PRU00284"/>
    </source>
</evidence>
<evidence type="ECO:0000313" key="12">
    <source>
        <dbReference type="Proteomes" id="UP000712570"/>
    </source>
</evidence>
<dbReference type="PROSITE" id="PS50885">
    <property type="entry name" value="HAMP"/>
    <property type="match status" value="1"/>
</dbReference>
<dbReference type="InterPro" id="IPR003660">
    <property type="entry name" value="HAMP_dom"/>
</dbReference>
<feature type="domain" description="HAMP" evidence="10">
    <location>
        <begin position="214"/>
        <end position="266"/>
    </location>
</feature>
<proteinExistence type="inferred from homology"/>
<keyword evidence="5 7" id="KW-0807">Transducer</keyword>
<dbReference type="Proteomes" id="UP000712570">
    <property type="component" value="Unassembled WGS sequence"/>
</dbReference>
<feature type="domain" description="Methyl-accepting transducer" evidence="9">
    <location>
        <begin position="271"/>
        <end position="507"/>
    </location>
</feature>
<comment type="similarity">
    <text evidence="6">Belongs to the methyl-accepting chemotaxis (MCP) protein family.</text>
</comment>
<dbReference type="SMART" id="SM00304">
    <property type="entry name" value="HAMP"/>
    <property type="match status" value="1"/>
</dbReference>
<reference evidence="11 12" key="1">
    <citation type="submission" date="2020-03" db="EMBL/GenBank/DDBJ databases">
        <title>Draft genome sequence of environmentally isolated violet-colored cultures.</title>
        <authorList>
            <person name="Wilson H.S."/>
        </authorList>
    </citation>
    <scope>NUCLEOTIDE SEQUENCE [LARGE SCALE GENOMIC DNA]</scope>
    <source>
        <strain evidence="11 12">HSC-16F04</strain>
    </source>
</reference>
<comment type="subcellular location">
    <subcellularLocation>
        <location evidence="1">Membrane</location>
        <topology evidence="1">Multi-pass membrane protein</topology>
    </subcellularLocation>
</comment>
<sequence>MNALSMVQKLYIGFGLIVGVMLVLTLMTAFNLNRLNESSEARLKSQRLIAESNNVYGDVARAAGAVRQYGYTGEAKVLSTYRASIKSLYEKSLPRIRKEAEGEAAQLARLDKVQLMINAWLQDYADPFIKKRTEINNKKASMDDLAALAMTLGNKAKIAPFADLLDEITKDATVANDANQLANESIRKNTILSLWLGTLIAVVISVISSVAIGRGIAHRLHHAVSSANAVAGGDLHQKIETSGSDEISALMRALAGMQAKLVEIIRCIQNNSQDVAASAEQIAASSGQLAHASSEQSHAATSMAAIIEELTVSINHVSDHARDAQVLTRESGSLSDHGSDVIRSTVADIIGIAETVRLAAARMNELGGHADKISSIVNVIKEIADQTNLLALNAAIEAARAGEQGRGFAVVADEVRKLAERTSQSTREISEMISHIQIGSQETLGTMQQSVDKVENGVNTANQAGEAIVQIRNSSVRVVDMVSDISSSLQEQSVASNNVAGNVEKIALMSEENNRAIAETSRAAQQLKGLAESLQRSVAFFKFA</sequence>
<evidence type="ECO:0000256" key="5">
    <source>
        <dbReference type="ARBA" id="ARBA00023224"/>
    </source>
</evidence>
<evidence type="ECO:0000259" key="9">
    <source>
        <dbReference type="PROSITE" id="PS50111"/>
    </source>
</evidence>
<dbReference type="PANTHER" id="PTHR32089">
    <property type="entry name" value="METHYL-ACCEPTING CHEMOTAXIS PROTEIN MCPB"/>
    <property type="match status" value="1"/>
</dbReference>
<evidence type="ECO:0000256" key="1">
    <source>
        <dbReference type="ARBA" id="ARBA00004141"/>
    </source>
</evidence>
<dbReference type="RefSeq" id="WP_166824849.1">
    <property type="nucleotide sequence ID" value="NZ_JAAOLX010000004.1"/>
</dbReference>
<organism evidence="11 12">
    <name type="scientific">Iodobacter violaceini</name>
    <dbReference type="NCBI Taxonomy" id="3044271"/>
    <lineage>
        <taxon>Bacteria</taxon>
        <taxon>Pseudomonadati</taxon>
        <taxon>Pseudomonadota</taxon>
        <taxon>Betaproteobacteria</taxon>
        <taxon>Neisseriales</taxon>
        <taxon>Chitinibacteraceae</taxon>
        <taxon>Iodobacter</taxon>
    </lineage>
</organism>
<dbReference type="CDD" id="cd11386">
    <property type="entry name" value="MCP_signal"/>
    <property type="match status" value="1"/>
</dbReference>
<keyword evidence="4 8" id="KW-0472">Membrane</keyword>
<gene>
    <name evidence="11" type="ORF">HA050_08975</name>
</gene>
<dbReference type="PANTHER" id="PTHR32089:SF119">
    <property type="entry name" value="METHYL-ACCEPTING CHEMOTAXIS PROTEIN CTPL"/>
    <property type="match status" value="1"/>
</dbReference>
<evidence type="ECO:0000256" key="6">
    <source>
        <dbReference type="ARBA" id="ARBA00029447"/>
    </source>
</evidence>
<dbReference type="InterPro" id="IPR004089">
    <property type="entry name" value="MCPsignal_dom"/>
</dbReference>
<keyword evidence="3 8" id="KW-1133">Transmembrane helix</keyword>
<comment type="caution">
    <text evidence="11">The sequence shown here is derived from an EMBL/GenBank/DDBJ whole genome shotgun (WGS) entry which is preliminary data.</text>
</comment>
<dbReference type="Pfam" id="PF00015">
    <property type="entry name" value="MCPsignal"/>
    <property type="match status" value="1"/>
</dbReference>
<name>A0ABX0KVN5_9NEIS</name>
<dbReference type="InterPro" id="IPR007891">
    <property type="entry name" value="CHASE3"/>
</dbReference>
<dbReference type="Pfam" id="PF00672">
    <property type="entry name" value="HAMP"/>
    <property type="match status" value="1"/>
</dbReference>
<feature type="transmembrane region" description="Helical" evidence="8">
    <location>
        <begin position="191"/>
        <end position="212"/>
    </location>
</feature>
<evidence type="ECO:0000256" key="3">
    <source>
        <dbReference type="ARBA" id="ARBA00022989"/>
    </source>
</evidence>
<keyword evidence="12" id="KW-1185">Reference proteome</keyword>
<dbReference type="SUPFAM" id="SSF58104">
    <property type="entry name" value="Methyl-accepting chemotaxis protein (MCP) signaling domain"/>
    <property type="match status" value="1"/>
</dbReference>
<feature type="transmembrane region" description="Helical" evidence="8">
    <location>
        <begin position="12"/>
        <end position="32"/>
    </location>
</feature>
<dbReference type="SMART" id="SM00283">
    <property type="entry name" value="MA"/>
    <property type="match status" value="1"/>
</dbReference>
<dbReference type="PROSITE" id="PS50111">
    <property type="entry name" value="CHEMOTAXIS_TRANSDUC_2"/>
    <property type="match status" value="1"/>
</dbReference>
<keyword evidence="2 8" id="KW-0812">Transmembrane</keyword>
<evidence type="ECO:0000256" key="2">
    <source>
        <dbReference type="ARBA" id="ARBA00022692"/>
    </source>
</evidence>
<accession>A0ABX0KVN5</accession>
<protein>
    <submittedName>
        <fullName evidence="11">Methyl-accepting chemotaxis protein</fullName>
    </submittedName>
</protein>
<evidence type="ECO:0000259" key="10">
    <source>
        <dbReference type="PROSITE" id="PS50885"/>
    </source>
</evidence>
<dbReference type="Gene3D" id="1.10.287.950">
    <property type="entry name" value="Methyl-accepting chemotaxis protein"/>
    <property type="match status" value="1"/>
</dbReference>
<evidence type="ECO:0000313" key="11">
    <source>
        <dbReference type="EMBL" id="NHQ86247.1"/>
    </source>
</evidence>
<evidence type="ECO:0000256" key="4">
    <source>
        <dbReference type="ARBA" id="ARBA00023136"/>
    </source>
</evidence>